<dbReference type="AlphaFoldDB" id="A0AA40CCI7"/>
<feature type="transmembrane region" description="Helical" evidence="2">
    <location>
        <begin position="164"/>
        <end position="186"/>
    </location>
</feature>
<keyword evidence="2" id="KW-1133">Transmembrane helix</keyword>
<feature type="region of interest" description="Disordered" evidence="1">
    <location>
        <begin position="295"/>
        <end position="335"/>
    </location>
</feature>
<proteinExistence type="predicted"/>
<keyword evidence="4" id="KW-1185">Reference proteome</keyword>
<dbReference type="Proteomes" id="UP001175000">
    <property type="component" value="Unassembled WGS sequence"/>
</dbReference>
<evidence type="ECO:0000256" key="2">
    <source>
        <dbReference type="SAM" id="Phobius"/>
    </source>
</evidence>
<keyword evidence="2" id="KW-0472">Membrane</keyword>
<gene>
    <name evidence="3" type="ORF">B0T14DRAFT_599000</name>
</gene>
<feature type="transmembrane region" description="Helical" evidence="2">
    <location>
        <begin position="237"/>
        <end position="257"/>
    </location>
</feature>
<feature type="region of interest" description="Disordered" evidence="1">
    <location>
        <begin position="1"/>
        <end position="26"/>
    </location>
</feature>
<feature type="compositionally biased region" description="Polar residues" evidence="1">
    <location>
        <begin position="1"/>
        <end position="22"/>
    </location>
</feature>
<dbReference type="EMBL" id="JAULSU010000001">
    <property type="protein sequence ID" value="KAK0633786.1"/>
    <property type="molecule type" value="Genomic_DNA"/>
</dbReference>
<feature type="transmembrane region" description="Helical" evidence="2">
    <location>
        <begin position="45"/>
        <end position="72"/>
    </location>
</feature>
<sequence length="335" mass="37302">MEDQARSQAGSETQTGQKQGPTEQEAKEIAHYRASRKRNIAIQTLLTLLIISIAALYAFLIVGCFSGTVIGLSDIYLLQFALPACNATVNVHYYAICAGRTDEPYPNPWCSDAMLYGQNRGRIHEKLFGYRPENATRNPLVKHPRECPLGELAVDAAMDFQEKIVLSVETGAAGLFVLGMLLLWLWNSGIKYPVWRARCTTEGKFPAFTQEQEIASALVYATTKWGGVMEVRMGQRVWMMHWAIVGLQVMLLAGLFYCTRTELLTNKWDTAERARGDKVPDGFWRANKWEWPGLVASPDTPVEAEPTGSETSTGSKGPVTFNIGCDHNTHKPTPR</sequence>
<evidence type="ECO:0000256" key="1">
    <source>
        <dbReference type="SAM" id="MobiDB-lite"/>
    </source>
</evidence>
<evidence type="ECO:0000313" key="4">
    <source>
        <dbReference type="Proteomes" id="UP001175000"/>
    </source>
</evidence>
<comment type="caution">
    <text evidence="3">The sequence shown here is derived from an EMBL/GenBank/DDBJ whole genome shotgun (WGS) entry which is preliminary data.</text>
</comment>
<protein>
    <submittedName>
        <fullName evidence="3">Uncharacterized protein</fullName>
    </submittedName>
</protein>
<keyword evidence="2" id="KW-0812">Transmembrane</keyword>
<reference evidence="3" key="1">
    <citation type="submission" date="2023-06" db="EMBL/GenBank/DDBJ databases">
        <title>Genome-scale phylogeny and comparative genomics of the fungal order Sordariales.</title>
        <authorList>
            <consortium name="Lawrence Berkeley National Laboratory"/>
            <person name="Hensen N."/>
            <person name="Bonometti L."/>
            <person name="Westerberg I."/>
            <person name="Brannstrom I.O."/>
            <person name="Guillou S."/>
            <person name="Cros-Aarteil S."/>
            <person name="Calhoun S."/>
            <person name="Haridas S."/>
            <person name="Kuo A."/>
            <person name="Mondo S."/>
            <person name="Pangilinan J."/>
            <person name="Riley R."/>
            <person name="Labutti K."/>
            <person name="Andreopoulos B."/>
            <person name="Lipzen A."/>
            <person name="Chen C."/>
            <person name="Yanf M."/>
            <person name="Daum C."/>
            <person name="Ng V."/>
            <person name="Clum A."/>
            <person name="Steindorff A."/>
            <person name="Ohm R."/>
            <person name="Martin F."/>
            <person name="Silar P."/>
            <person name="Natvig D."/>
            <person name="Lalanne C."/>
            <person name="Gautier V."/>
            <person name="Ament-Velasquez S.L."/>
            <person name="Kruys A."/>
            <person name="Hutchinson M.I."/>
            <person name="Powell A.J."/>
            <person name="Barry K."/>
            <person name="Miller A.N."/>
            <person name="Grigoriev I.V."/>
            <person name="Debuchy R."/>
            <person name="Gladieux P."/>
            <person name="Thoren M.H."/>
            <person name="Johannesson H."/>
        </authorList>
    </citation>
    <scope>NUCLEOTIDE SEQUENCE</scope>
    <source>
        <strain evidence="3">CBS 606.72</strain>
    </source>
</reference>
<organism evidence="3 4">
    <name type="scientific">Immersiella caudata</name>
    <dbReference type="NCBI Taxonomy" id="314043"/>
    <lineage>
        <taxon>Eukaryota</taxon>
        <taxon>Fungi</taxon>
        <taxon>Dikarya</taxon>
        <taxon>Ascomycota</taxon>
        <taxon>Pezizomycotina</taxon>
        <taxon>Sordariomycetes</taxon>
        <taxon>Sordariomycetidae</taxon>
        <taxon>Sordariales</taxon>
        <taxon>Lasiosphaeriaceae</taxon>
        <taxon>Immersiella</taxon>
    </lineage>
</organism>
<name>A0AA40CCI7_9PEZI</name>
<evidence type="ECO:0000313" key="3">
    <source>
        <dbReference type="EMBL" id="KAK0633786.1"/>
    </source>
</evidence>
<accession>A0AA40CCI7</accession>